<accession>A0A292PTM8</accession>
<keyword evidence="5" id="KW-0418">Kinase</keyword>
<evidence type="ECO:0000256" key="4">
    <source>
        <dbReference type="ARBA" id="ARBA00022741"/>
    </source>
</evidence>
<dbReference type="EMBL" id="LN891054">
    <property type="protein sequence ID" value="CUS10151.1"/>
    <property type="molecule type" value="Genomic_DNA"/>
</dbReference>
<dbReference type="NCBIfam" id="TIGR00687">
    <property type="entry name" value="pyridox_kin"/>
    <property type="match status" value="1"/>
</dbReference>
<gene>
    <name evidence="8" type="ORF">GSTUAT00005698001</name>
</gene>
<dbReference type="PANTHER" id="PTHR10534:SF2">
    <property type="entry name" value="PYRIDOXAL KINASE"/>
    <property type="match status" value="1"/>
</dbReference>
<dbReference type="GO" id="GO:0005829">
    <property type="term" value="C:cytosol"/>
    <property type="evidence" value="ECO:0007669"/>
    <property type="project" value="TreeGrafter"/>
</dbReference>
<dbReference type="Pfam" id="PF08543">
    <property type="entry name" value="Phos_pyr_kin"/>
    <property type="match status" value="1"/>
</dbReference>
<sequence length="337" mass="36757">MEDRKVLTIASHVCVVSGYVGNSVTTFVLQLMGLDVASLNTVQFSNHAGYRRLKGFRTTAGQISDLYDGLKGCGLDDFGMLLTGYIPSEECVEAVGRIAGDMKGKEGGCFWLLDPVMGDQDRLYVSEGVLPVYKSLVRMADLIVPNQFEAELLSGVKVDSLPSLSRAISELHRIYNVPHVVITSVTFTNGDKKMLCAGSSATSSGVPRKFVFNVEIIDGFFSGTGDMFAALTLARFREEAEKDGLEVAQSWGCDDAVGPLELPLCRAIGRVLGSMHLVLVQTQLARDKVLGTKKREEEVEVGSEEYIRLTKASELRLVQCQSELKDPEIGYEAVVLK</sequence>
<evidence type="ECO:0000256" key="6">
    <source>
        <dbReference type="ARBA" id="ARBA00022840"/>
    </source>
</evidence>
<dbReference type="AlphaFoldDB" id="A0A292PTM8"/>
<dbReference type="CDD" id="cd01173">
    <property type="entry name" value="pyridoxal_pyridoxamine_kinase"/>
    <property type="match status" value="1"/>
</dbReference>
<dbReference type="GO" id="GO:0008478">
    <property type="term" value="F:pyridoxal kinase activity"/>
    <property type="evidence" value="ECO:0007669"/>
    <property type="project" value="UniProtKB-EC"/>
</dbReference>
<dbReference type="GO" id="GO:0005524">
    <property type="term" value="F:ATP binding"/>
    <property type="evidence" value="ECO:0007669"/>
    <property type="project" value="UniProtKB-KW"/>
</dbReference>
<dbReference type="SUPFAM" id="SSF53613">
    <property type="entry name" value="Ribokinase-like"/>
    <property type="match status" value="1"/>
</dbReference>
<evidence type="ECO:0000259" key="7">
    <source>
        <dbReference type="Pfam" id="PF08543"/>
    </source>
</evidence>
<keyword evidence="4" id="KW-0547">Nucleotide-binding</keyword>
<dbReference type="Gene3D" id="3.40.1190.20">
    <property type="match status" value="1"/>
</dbReference>
<evidence type="ECO:0000313" key="8">
    <source>
        <dbReference type="EMBL" id="CUS10151.1"/>
    </source>
</evidence>
<dbReference type="GO" id="GO:0009443">
    <property type="term" value="P:pyridoxal 5'-phosphate salvage"/>
    <property type="evidence" value="ECO:0007669"/>
    <property type="project" value="InterPro"/>
</dbReference>
<reference evidence="8" key="1">
    <citation type="submission" date="2015-10" db="EMBL/GenBank/DDBJ databases">
        <authorList>
            <person name="Regsiter A."/>
            <person name="william w."/>
        </authorList>
    </citation>
    <scope>NUCLEOTIDE SEQUENCE</scope>
    <source>
        <strain evidence="8">Montdore</strain>
    </source>
</reference>
<proteinExistence type="inferred from homology"/>
<dbReference type="Proteomes" id="UP001412239">
    <property type="component" value="Unassembled WGS sequence"/>
</dbReference>
<feature type="domain" description="Pyridoxamine kinase/Phosphomethylpyrimidine kinase" evidence="7">
    <location>
        <begin position="83"/>
        <end position="236"/>
    </location>
</feature>
<evidence type="ECO:0000256" key="5">
    <source>
        <dbReference type="ARBA" id="ARBA00022777"/>
    </source>
</evidence>
<name>A0A292PTM8_9PEZI</name>
<dbReference type="InterPro" id="IPR004625">
    <property type="entry name" value="PyrdxlKinase"/>
</dbReference>
<keyword evidence="3" id="KW-0808">Transferase</keyword>
<comment type="similarity">
    <text evidence="1">Belongs to the pyridoxine kinase family.</text>
</comment>
<dbReference type="InterPro" id="IPR013749">
    <property type="entry name" value="PM/HMP-P_kinase-1"/>
</dbReference>
<evidence type="ECO:0000313" key="9">
    <source>
        <dbReference type="Proteomes" id="UP001412239"/>
    </source>
</evidence>
<keyword evidence="6" id="KW-0067">ATP-binding</keyword>
<dbReference type="PANTHER" id="PTHR10534">
    <property type="entry name" value="PYRIDOXAL KINASE"/>
    <property type="match status" value="1"/>
</dbReference>
<dbReference type="EC" id="2.7.1.35" evidence="2"/>
<dbReference type="InterPro" id="IPR029056">
    <property type="entry name" value="Ribokinase-like"/>
</dbReference>
<evidence type="ECO:0000256" key="2">
    <source>
        <dbReference type="ARBA" id="ARBA00012104"/>
    </source>
</evidence>
<protein>
    <recommendedName>
        <fullName evidence="2">pyridoxal kinase</fullName>
        <ecNumber evidence="2">2.7.1.35</ecNumber>
    </recommendedName>
</protein>
<keyword evidence="9" id="KW-1185">Reference proteome</keyword>
<organism evidence="8 9">
    <name type="scientific">Tuber aestivum</name>
    <name type="common">summer truffle</name>
    <dbReference type="NCBI Taxonomy" id="59557"/>
    <lineage>
        <taxon>Eukaryota</taxon>
        <taxon>Fungi</taxon>
        <taxon>Dikarya</taxon>
        <taxon>Ascomycota</taxon>
        <taxon>Pezizomycotina</taxon>
        <taxon>Pezizomycetes</taxon>
        <taxon>Pezizales</taxon>
        <taxon>Tuberaceae</taxon>
        <taxon>Tuber</taxon>
    </lineage>
</organism>
<evidence type="ECO:0000256" key="1">
    <source>
        <dbReference type="ARBA" id="ARBA00008805"/>
    </source>
</evidence>
<evidence type="ECO:0000256" key="3">
    <source>
        <dbReference type="ARBA" id="ARBA00022679"/>
    </source>
</evidence>